<accession>A0ABU7LPX0</accession>
<keyword evidence="3" id="KW-1185">Reference proteome</keyword>
<feature type="transmembrane region" description="Helical" evidence="1">
    <location>
        <begin position="12"/>
        <end position="32"/>
    </location>
</feature>
<evidence type="ECO:0000313" key="3">
    <source>
        <dbReference type="Proteomes" id="UP001354971"/>
    </source>
</evidence>
<feature type="transmembrane region" description="Helical" evidence="1">
    <location>
        <begin position="112"/>
        <end position="131"/>
    </location>
</feature>
<comment type="caution">
    <text evidence="2">The sequence shown here is derived from an EMBL/GenBank/DDBJ whole genome shotgun (WGS) entry which is preliminary data.</text>
</comment>
<dbReference type="EMBL" id="JAZDRP010000003">
    <property type="protein sequence ID" value="MEE2525928.1"/>
    <property type="molecule type" value="Genomic_DNA"/>
</dbReference>
<gene>
    <name evidence="2" type="ORF">V0U79_06085</name>
</gene>
<protein>
    <recommendedName>
        <fullName evidence="4">EamA domain-containing protein</fullName>
    </recommendedName>
</protein>
<organism evidence="2 3">
    <name type="scientific">Hyphobacterium lacteum</name>
    <dbReference type="NCBI Taxonomy" id="3116575"/>
    <lineage>
        <taxon>Bacteria</taxon>
        <taxon>Pseudomonadati</taxon>
        <taxon>Pseudomonadota</taxon>
        <taxon>Alphaproteobacteria</taxon>
        <taxon>Maricaulales</taxon>
        <taxon>Maricaulaceae</taxon>
        <taxon>Hyphobacterium</taxon>
    </lineage>
</organism>
<feature type="transmembrane region" description="Helical" evidence="1">
    <location>
        <begin position="44"/>
        <end position="62"/>
    </location>
</feature>
<evidence type="ECO:0008006" key="4">
    <source>
        <dbReference type="Google" id="ProtNLM"/>
    </source>
</evidence>
<dbReference type="Proteomes" id="UP001354971">
    <property type="component" value="Unassembled WGS sequence"/>
</dbReference>
<reference evidence="2 3" key="1">
    <citation type="submission" date="2024-01" db="EMBL/GenBank/DDBJ databases">
        <title>Hyphobacterium bacterium isolated from marine sediment.</title>
        <authorList>
            <person name="Zhao S."/>
        </authorList>
    </citation>
    <scope>NUCLEOTIDE SEQUENCE [LARGE SCALE GENOMIC DNA]</scope>
    <source>
        <strain evidence="3">HN65</strain>
    </source>
</reference>
<keyword evidence="1" id="KW-0812">Transmembrane</keyword>
<sequence>MNEIAHLGALHTIAQLSVALIGFSGIVVALGDRAIGSWSQAERLQLYALVLPPATALAASFAPELLATEIGSHEEVWRWSNLVLGLLHLANFLPFFIIGLRKGGVTPMQMALSVTGLTAIAAHFLAAAGLVGWLELIFLAGLLQQLGVGLYNFILLMGMCLD</sequence>
<proteinExistence type="predicted"/>
<feature type="transmembrane region" description="Helical" evidence="1">
    <location>
        <begin position="82"/>
        <end position="100"/>
    </location>
</feature>
<name>A0ABU7LPX0_9PROT</name>
<keyword evidence="1" id="KW-0472">Membrane</keyword>
<feature type="transmembrane region" description="Helical" evidence="1">
    <location>
        <begin position="137"/>
        <end position="161"/>
    </location>
</feature>
<evidence type="ECO:0000256" key="1">
    <source>
        <dbReference type="SAM" id="Phobius"/>
    </source>
</evidence>
<keyword evidence="1" id="KW-1133">Transmembrane helix</keyword>
<dbReference type="RefSeq" id="WP_330198587.1">
    <property type="nucleotide sequence ID" value="NZ_JAZDRP010000003.1"/>
</dbReference>
<evidence type="ECO:0000313" key="2">
    <source>
        <dbReference type="EMBL" id="MEE2525928.1"/>
    </source>
</evidence>